<dbReference type="PANTHER" id="PTHR33048">
    <property type="entry name" value="PTH11-LIKE INTEGRAL MEMBRANE PROTEIN (AFU_ORTHOLOGUE AFUA_5G11245)"/>
    <property type="match status" value="1"/>
</dbReference>
<comment type="caution">
    <text evidence="8">The sequence shown here is derived from an EMBL/GenBank/DDBJ whole genome shotgun (WGS) entry which is preliminary data.</text>
</comment>
<dbReference type="InterPro" id="IPR052337">
    <property type="entry name" value="SAT4-like"/>
</dbReference>
<evidence type="ECO:0000256" key="3">
    <source>
        <dbReference type="ARBA" id="ARBA00022989"/>
    </source>
</evidence>
<feature type="transmembrane region" description="Helical" evidence="6">
    <location>
        <begin position="204"/>
        <end position="226"/>
    </location>
</feature>
<feature type="transmembrane region" description="Helical" evidence="6">
    <location>
        <begin position="121"/>
        <end position="141"/>
    </location>
</feature>
<accession>A0A3M2S9K6</accession>
<dbReference type="PANTHER" id="PTHR33048:SF129">
    <property type="entry name" value="INTEGRAL MEMBRANE PROTEIN-RELATED"/>
    <property type="match status" value="1"/>
</dbReference>
<feature type="transmembrane region" description="Helical" evidence="6">
    <location>
        <begin position="171"/>
        <end position="192"/>
    </location>
</feature>
<dbReference type="OrthoDB" id="5413793at2759"/>
<keyword evidence="4 6" id="KW-0472">Membrane</keyword>
<name>A0A3M2S9K6_9HYPO</name>
<evidence type="ECO:0000256" key="1">
    <source>
        <dbReference type="ARBA" id="ARBA00004141"/>
    </source>
</evidence>
<feature type="transmembrane region" description="Helical" evidence="6">
    <location>
        <begin position="43"/>
        <end position="65"/>
    </location>
</feature>
<feature type="transmembrane region" description="Helical" evidence="6">
    <location>
        <begin position="13"/>
        <end position="31"/>
    </location>
</feature>
<evidence type="ECO:0000256" key="5">
    <source>
        <dbReference type="ARBA" id="ARBA00038359"/>
    </source>
</evidence>
<reference evidence="8 9" key="1">
    <citation type="submission" date="2017-06" db="EMBL/GenBank/DDBJ databases">
        <title>Comparative genomic analysis of Ambrosia Fusariam Clade fungi.</title>
        <authorList>
            <person name="Stajich J.E."/>
            <person name="Carrillo J."/>
            <person name="Kijimoto T."/>
            <person name="Eskalen A."/>
            <person name="O'Donnell K."/>
            <person name="Kasson M."/>
        </authorList>
    </citation>
    <scope>NUCLEOTIDE SEQUENCE [LARGE SCALE GENOMIC DNA]</scope>
    <source>
        <strain evidence="8">UCR3666</strain>
    </source>
</reference>
<sequence>MSGIAGDRRIYDLNIALIVLTTVIIAMRLYSRGVLVRALGLDDLLACFAYMLAVALSGLEIRSAFAGAGTDMMLLTTEQRIKLFSLRPAILLIFFAGTCFMRLSILAFLPRLNKSRTYIRCIWVTGFVIVAISIIAIIWLLTQCSPVQDVFDAGNPDRKCRPMSQEGDMVWAHSIVGVFTDVALFILPIWIIRRNLMRVTVHTAKVFLVFAVGLFAIITGILRFAITVTANFEVNTSLKMARVSSWTALEVHVGIWCGCFAGLQPLVRLISYKLKLRSRLDSNRTTTVSHGRHNGTGIKLNDGDLPGFGASLKAARVSDTEADAASSRDMLNDKGLADQELELGEMDSTGHILRQTRVDVRVEDGLPVTDRQEVRHTWNAI</sequence>
<evidence type="ECO:0000313" key="9">
    <source>
        <dbReference type="Proteomes" id="UP000277212"/>
    </source>
</evidence>
<keyword evidence="9" id="KW-1185">Reference proteome</keyword>
<dbReference type="GO" id="GO:0016020">
    <property type="term" value="C:membrane"/>
    <property type="evidence" value="ECO:0007669"/>
    <property type="project" value="UniProtKB-SubCell"/>
</dbReference>
<keyword evidence="3 6" id="KW-1133">Transmembrane helix</keyword>
<comment type="similarity">
    <text evidence="5">Belongs to the SAT4 family.</text>
</comment>
<protein>
    <recommendedName>
        <fullName evidence="7">Rhodopsin domain-containing protein</fullName>
    </recommendedName>
</protein>
<dbReference type="AlphaFoldDB" id="A0A3M2S9K6"/>
<feature type="transmembrane region" description="Helical" evidence="6">
    <location>
        <begin position="85"/>
        <end position="109"/>
    </location>
</feature>
<feature type="transmembrane region" description="Helical" evidence="6">
    <location>
        <begin position="246"/>
        <end position="270"/>
    </location>
</feature>
<dbReference type="InterPro" id="IPR049326">
    <property type="entry name" value="Rhodopsin_dom_fungi"/>
</dbReference>
<evidence type="ECO:0000259" key="7">
    <source>
        <dbReference type="Pfam" id="PF20684"/>
    </source>
</evidence>
<dbReference type="Proteomes" id="UP000277212">
    <property type="component" value="Unassembled WGS sequence"/>
</dbReference>
<evidence type="ECO:0000256" key="2">
    <source>
        <dbReference type="ARBA" id="ARBA00022692"/>
    </source>
</evidence>
<comment type="subcellular location">
    <subcellularLocation>
        <location evidence="1">Membrane</location>
        <topology evidence="1">Multi-pass membrane protein</topology>
    </subcellularLocation>
</comment>
<evidence type="ECO:0000313" key="8">
    <source>
        <dbReference type="EMBL" id="RMJ13855.1"/>
    </source>
</evidence>
<keyword evidence="2 6" id="KW-0812">Transmembrane</keyword>
<gene>
    <name evidence="8" type="ORF">CDV36_006474</name>
</gene>
<evidence type="ECO:0000256" key="4">
    <source>
        <dbReference type="ARBA" id="ARBA00023136"/>
    </source>
</evidence>
<proteinExistence type="inferred from homology"/>
<dbReference type="Pfam" id="PF20684">
    <property type="entry name" value="Fung_rhodopsin"/>
    <property type="match status" value="1"/>
</dbReference>
<dbReference type="EMBL" id="NKUJ01000098">
    <property type="protein sequence ID" value="RMJ13855.1"/>
    <property type="molecule type" value="Genomic_DNA"/>
</dbReference>
<organism evidence="8 9">
    <name type="scientific">Fusarium kuroshium</name>
    <dbReference type="NCBI Taxonomy" id="2010991"/>
    <lineage>
        <taxon>Eukaryota</taxon>
        <taxon>Fungi</taxon>
        <taxon>Dikarya</taxon>
        <taxon>Ascomycota</taxon>
        <taxon>Pezizomycotina</taxon>
        <taxon>Sordariomycetes</taxon>
        <taxon>Hypocreomycetidae</taxon>
        <taxon>Hypocreales</taxon>
        <taxon>Nectriaceae</taxon>
        <taxon>Fusarium</taxon>
        <taxon>Fusarium solani species complex</taxon>
    </lineage>
</organism>
<feature type="domain" description="Rhodopsin" evidence="7">
    <location>
        <begin position="27"/>
        <end position="268"/>
    </location>
</feature>
<evidence type="ECO:0000256" key="6">
    <source>
        <dbReference type="SAM" id="Phobius"/>
    </source>
</evidence>